<sequence length="196" mass="22521">MNGLGTFPLYRLLSTPVFSYFPFSTVSPPMIMEMTTQPPVPLMQDDGPISKPCSNRNNRGNRSTREIRYRRTQITPYGRADYKVMHIKPCMSTLKKALKVYDPGLGEPTSEILERLVEIYNLQSIEWPSEADKQEIMQAKIDKDLKIALSGFGYRNFAVYAKKRRFYMEIAPDEGSPSAIPKWLQIPYLMLAVRSE</sequence>
<reference evidence="2 3" key="1">
    <citation type="journal article" date="2016" name="BMC Genomics">
        <title>Comparative genomic and transcriptomic analyses of the Fuzhuan brick tea-fermentation fungus Aspergillus cristatus.</title>
        <authorList>
            <person name="Ge Y."/>
            <person name="Wang Y."/>
            <person name="Liu Y."/>
            <person name="Tan Y."/>
            <person name="Ren X."/>
            <person name="Zhang X."/>
            <person name="Hyde K.D."/>
            <person name="Liu Y."/>
            <person name="Liu Z."/>
        </authorList>
    </citation>
    <scope>NUCLEOTIDE SEQUENCE [LARGE SCALE GENOMIC DNA]</scope>
    <source>
        <strain evidence="2 3">GZAAS20.1005</strain>
    </source>
</reference>
<dbReference type="VEuPathDB" id="FungiDB:SI65_01274"/>
<evidence type="ECO:0000313" key="3">
    <source>
        <dbReference type="Proteomes" id="UP000094569"/>
    </source>
</evidence>
<protein>
    <submittedName>
        <fullName evidence="2">Uncharacterized protein</fullName>
    </submittedName>
</protein>
<name>A0A1E3BRV9_ASPCR</name>
<gene>
    <name evidence="2" type="ORF">SI65_01274</name>
</gene>
<keyword evidence="3" id="KW-1185">Reference proteome</keyword>
<evidence type="ECO:0000313" key="2">
    <source>
        <dbReference type="EMBL" id="ODM23685.1"/>
    </source>
</evidence>
<dbReference type="Proteomes" id="UP000094569">
    <property type="component" value="Unassembled WGS sequence"/>
</dbReference>
<proteinExistence type="predicted"/>
<dbReference type="AlphaFoldDB" id="A0A1E3BRV9"/>
<accession>A0A1E3BRV9</accession>
<evidence type="ECO:0000256" key="1">
    <source>
        <dbReference type="SAM" id="MobiDB-lite"/>
    </source>
</evidence>
<dbReference type="EMBL" id="JXNT01000001">
    <property type="protein sequence ID" value="ODM23685.1"/>
    <property type="molecule type" value="Genomic_DNA"/>
</dbReference>
<organism evidence="2 3">
    <name type="scientific">Aspergillus cristatus</name>
    <name type="common">Chinese Fuzhuan brick tea-fermentation fungus</name>
    <name type="synonym">Eurotium cristatum</name>
    <dbReference type="NCBI Taxonomy" id="573508"/>
    <lineage>
        <taxon>Eukaryota</taxon>
        <taxon>Fungi</taxon>
        <taxon>Dikarya</taxon>
        <taxon>Ascomycota</taxon>
        <taxon>Pezizomycotina</taxon>
        <taxon>Eurotiomycetes</taxon>
        <taxon>Eurotiomycetidae</taxon>
        <taxon>Eurotiales</taxon>
        <taxon>Aspergillaceae</taxon>
        <taxon>Aspergillus</taxon>
        <taxon>Aspergillus subgen. Aspergillus</taxon>
    </lineage>
</organism>
<comment type="caution">
    <text evidence="2">The sequence shown here is derived from an EMBL/GenBank/DDBJ whole genome shotgun (WGS) entry which is preliminary data.</text>
</comment>
<feature type="region of interest" description="Disordered" evidence="1">
    <location>
        <begin position="44"/>
        <end position="66"/>
    </location>
</feature>